<proteinExistence type="predicted"/>
<gene>
    <name evidence="2" type="ORF">GCM10023224_16950</name>
</gene>
<accession>A0ABP9GK46</accession>
<dbReference type="Pfam" id="PF11706">
    <property type="entry name" value="zf-CGNR"/>
    <property type="match status" value="1"/>
</dbReference>
<name>A0ABP9GK46_9ACTN</name>
<keyword evidence="3" id="KW-1185">Reference proteome</keyword>
<dbReference type="PANTHER" id="PTHR35525:SF3">
    <property type="entry name" value="BLL6575 PROTEIN"/>
    <property type="match status" value="1"/>
</dbReference>
<dbReference type="SUPFAM" id="SSF160904">
    <property type="entry name" value="Jann2411-like"/>
    <property type="match status" value="1"/>
</dbReference>
<comment type="caution">
    <text evidence="2">The sequence shown here is derived from an EMBL/GenBank/DDBJ whole genome shotgun (WGS) entry which is preliminary data.</text>
</comment>
<dbReference type="InterPro" id="IPR010852">
    <property type="entry name" value="ABATE"/>
</dbReference>
<dbReference type="RefSeq" id="WP_344143103.1">
    <property type="nucleotide sequence ID" value="NZ_BAABIK010000007.1"/>
</dbReference>
<dbReference type="EMBL" id="BAABIK010000007">
    <property type="protein sequence ID" value="GAA4936688.1"/>
    <property type="molecule type" value="Genomic_DNA"/>
</dbReference>
<organism evidence="2 3">
    <name type="scientific">Streptomonospora halophila</name>
    <dbReference type="NCBI Taxonomy" id="427369"/>
    <lineage>
        <taxon>Bacteria</taxon>
        <taxon>Bacillati</taxon>
        <taxon>Actinomycetota</taxon>
        <taxon>Actinomycetes</taxon>
        <taxon>Streptosporangiales</taxon>
        <taxon>Nocardiopsidaceae</taxon>
        <taxon>Streptomonospora</taxon>
    </lineage>
</organism>
<evidence type="ECO:0000259" key="1">
    <source>
        <dbReference type="Pfam" id="PF11706"/>
    </source>
</evidence>
<evidence type="ECO:0000313" key="2">
    <source>
        <dbReference type="EMBL" id="GAA4936688.1"/>
    </source>
</evidence>
<dbReference type="PANTHER" id="PTHR35525">
    <property type="entry name" value="BLL6575 PROTEIN"/>
    <property type="match status" value="1"/>
</dbReference>
<dbReference type="InterPro" id="IPR021005">
    <property type="entry name" value="Znf_CGNR"/>
</dbReference>
<feature type="domain" description="Zinc finger CGNR" evidence="1">
    <location>
        <begin position="137"/>
        <end position="180"/>
    </location>
</feature>
<evidence type="ECO:0000313" key="3">
    <source>
        <dbReference type="Proteomes" id="UP001499993"/>
    </source>
</evidence>
<protein>
    <submittedName>
        <fullName evidence="2">CGNR zinc finger domain-containing protein</fullName>
    </submittedName>
</protein>
<sequence>MVYTRPCAPGELALVESFCNTAAFLHGTDALADSAGARAWLGGRGFAAGALAPGQAQRLRGVREALRDHLQGRAPGPARARLSAESRALLGPPRWRADEPAPRLLGPEAEGAQGAEGLLAAVLAALAAAEIGGRRDRLKVCAAPECRWVFYDRSPANSGSWCSMEICGARHKMRSYRTRRG</sequence>
<reference evidence="3" key="1">
    <citation type="journal article" date="2019" name="Int. J. Syst. Evol. Microbiol.">
        <title>The Global Catalogue of Microorganisms (GCM) 10K type strain sequencing project: providing services to taxonomists for standard genome sequencing and annotation.</title>
        <authorList>
            <consortium name="The Broad Institute Genomics Platform"/>
            <consortium name="The Broad Institute Genome Sequencing Center for Infectious Disease"/>
            <person name="Wu L."/>
            <person name="Ma J."/>
        </authorList>
    </citation>
    <scope>NUCLEOTIDE SEQUENCE [LARGE SCALE GENOMIC DNA]</scope>
    <source>
        <strain evidence="3">JCM 18123</strain>
    </source>
</reference>
<dbReference type="Gene3D" id="1.10.3300.10">
    <property type="entry name" value="Jann2411-like domain"/>
    <property type="match status" value="1"/>
</dbReference>
<dbReference type="InterPro" id="IPR023286">
    <property type="entry name" value="ABATE_dom_sf"/>
</dbReference>
<dbReference type="Pfam" id="PF07336">
    <property type="entry name" value="ABATE"/>
    <property type="match status" value="1"/>
</dbReference>
<dbReference type="Proteomes" id="UP001499993">
    <property type="component" value="Unassembled WGS sequence"/>
</dbReference>